<keyword evidence="12" id="KW-0407">Ion channel</keyword>
<feature type="signal peptide" evidence="16">
    <location>
        <begin position="1"/>
        <end position="19"/>
    </location>
</feature>
<dbReference type="GO" id="GO:0043197">
    <property type="term" value="C:dendritic spine"/>
    <property type="evidence" value="ECO:0000318"/>
    <property type="project" value="GO_Central"/>
</dbReference>
<feature type="transmembrane region" description="Helical" evidence="15">
    <location>
        <begin position="607"/>
        <end position="626"/>
    </location>
</feature>
<keyword evidence="19" id="KW-1185">Reference proteome</keyword>
<feature type="domain" description="Ionotropic glutamate receptor C-terminal" evidence="17">
    <location>
        <begin position="416"/>
        <end position="807"/>
    </location>
</feature>
<dbReference type="GO" id="GO:0098839">
    <property type="term" value="C:postsynaptic density membrane"/>
    <property type="evidence" value="ECO:0000318"/>
    <property type="project" value="GO_Central"/>
</dbReference>
<evidence type="ECO:0000256" key="2">
    <source>
        <dbReference type="ARBA" id="ARBA00022448"/>
    </source>
</evidence>
<evidence type="ECO:0000256" key="1">
    <source>
        <dbReference type="ARBA" id="ARBA00004141"/>
    </source>
</evidence>
<reference evidence="19" key="1">
    <citation type="submission" date="2015-02" db="EMBL/GenBank/DDBJ databases">
        <title>Genome sequencing for Strongylocentrotus purpuratus.</title>
        <authorList>
            <person name="Murali S."/>
            <person name="Liu Y."/>
            <person name="Vee V."/>
            <person name="English A."/>
            <person name="Wang M."/>
            <person name="Skinner E."/>
            <person name="Han Y."/>
            <person name="Muzny D.M."/>
            <person name="Worley K.C."/>
            <person name="Gibbs R.A."/>
        </authorList>
    </citation>
    <scope>NUCLEOTIDE SEQUENCE</scope>
</reference>
<dbReference type="InterPro" id="IPR015683">
    <property type="entry name" value="Ionotropic_Glu_rcpt"/>
</dbReference>
<feature type="transmembrane region" description="Helical" evidence="15">
    <location>
        <begin position="638"/>
        <end position="662"/>
    </location>
</feature>
<keyword evidence="4 15" id="KW-1133">Transmembrane helix</keyword>
<evidence type="ECO:0000256" key="15">
    <source>
        <dbReference type="SAM" id="Phobius"/>
    </source>
</evidence>
<keyword evidence="5" id="KW-0770">Synapse</keyword>
<evidence type="ECO:0000256" key="14">
    <source>
        <dbReference type="SAM" id="MobiDB-lite"/>
    </source>
</evidence>
<feature type="compositionally biased region" description="Basic and acidic residues" evidence="14">
    <location>
        <begin position="888"/>
        <end position="904"/>
    </location>
</feature>
<dbReference type="GO" id="GO:0004971">
    <property type="term" value="F:AMPA glutamate receptor activity"/>
    <property type="evidence" value="ECO:0000318"/>
    <property type="project" value="GO_Central"/>
</dbReference>
<dbReference type="KEGG" id="spu:100888529"/>
<dbReference type="SUPFAM" id="SSF81324">
    <property type="entry name" value="Voltage-gated potassium channels"/>
    <property type="match status" value="1"/>
</dbReference>
<evidence type="ECO:0000256" key="6">
    <source>
        <dbReference type="ARBA" id="ARBA00023065"/>
    </source>
</evidence>
<evidence type="ECO:0000256" key="3">
    <source>
        <dbReference type="ARBA" id="ARBA00022692"/>
    </source>
</evidence>
<dbReference type="GO" id="GO:0050804">
    <property type="term" value="P:modulation of chemical synaptic transmission"/>
    <property type="evidence" value="ECO:0000318"/>
    <property type="project" value="GO_Central"/>
</dbReference>
<feature type="chain" id="PRO_5029461603" description="Ionotropic glutamate receptor C-terminal domain-containing protein" evidence="16">
    <location>
        <begin position="20"/>
        <end position="934"/>
    </location>
</feature>
<keyword evidence="3 15" id="KW-0812">Transmembrane</keyword>
<dbReference type="Gene3D" id="3.40.50.2300">
    <property type="match status" value="2"/>
</dbReference>
<dbReference type="GeneID" id="100888529"/>
<organism evidence="18 19">
    <name type="scientific">Strongylocentrotus purpuratus</name>
    <name type="common">Purple sea urchin</name>
    <dbReference type="NCBI Taxonomy" id="7668"/>
    <lineage>
        <taxon>Eukaryota</taxon>
        <taxon>Metazoa</taxon>
        <taxon>Echinodermata</taxon>
        <taxon>Eleutherozoa</taxon>
        <taxon>Echinozoa</taxon>
        <taxon>Echinoidea</taxon>
        <taxon>Euechinoidea</taxon>
        <taxon>Echinacea</taxon>
        <taxon>Camarodonta</taxon>
        <taxon>Echinidea</taxon>
        <taxon>Strongylocentrotidae</taxon>
        <taxon>Strongylocentrotus</taxon>
    </lineage>
</organism>
<evidence type="ECO:0000256" key="16">
    <source>
        <dbReference type="SAM" id="SignalP"/>
    </source>
</evidence>
<dbReference type="OrthoDB" id="5984008at2759"/>
<dbReference type="PANTHER" id="PTHR18966">
    <property type="entry name" value="IONOTROPIC GLUTAMATE RECEPTOR"/>
    <property type="match status" value="1"/>
</dbReference>
<reference evidence="18" key="2">
    <citation type="submission" date="2021-01" db="UniProtKB">
        <authorList>
            <consortium name="EnsemblMetazoa"/>
        </authorList>
    </citation>
    <scope>IDENTIFICATION</scope>
</reference>
<dbReference type="Pfam" id="PF01094">
    <property type="entry name" value="ANF_receptor"/>
    <property type="match status" value="1"/>
</dbReference>
<dbReference type="OMA" id="RNDNGHY"/>
<name>A0A7M7GJJ8_STRPU</name>
<evidence type="ECO:0000259" key="17">
    <source>
        <dbReference type="SMART" id="SM00079"/>
    </source>
</evidence>
<sequence>MDLLKILLFLSALLGLSYAVTIKVGAMYGESTHINDVYKNILTDAAQHINRDGTILPQGDEIAAVHFNSPTEEGWARHSVSVGVRAACSFINNKDAHALILPDDICLDCQGVGYIMGNAYSPTLTTDQSAGSGSIKMYPITDEMIELVSKVIKHYRWSTFIIMYDGDSGYDMVNALMGMSPETGWTATPIALDGDDPNAQMKDIKARAVKNIVVYMHIEENLKKVVDAAYEEGLLFDTWHWLFGNPNVAYLGKTFLETKLRYNSAFLTRFKMETASSVGGSYFTRRADAIRKWPFRQQTTYDSLLAVGHALKQYKEQHNNYPPSGRCGITKSQLLSSFSKFSFEGCSGEVAFNEHGDRVNYTIKIFVGKNQYLSINTLGVFTQNIHHWEQKNNQKWPGEPGSNLYMKPYRMAEESHIHILTIEEPPFIMRYDYEQIRNPRRNRRATGETIDNGLYIGYVPALLEAIKHVFEDDMGLDFSYRLELLGEGNYGRFDKSTKEWDGMMRDLFDGDADIIAAALTKTNIREDYIDFTGTWYKSDVQLLVKHPTYIWEYPFVPLFPFNIYSWLTNFLAFVVASILMWVVSYLNQNELRAKASRGEVPKEDGETFSFINTFYYMLSIMAFQGFPSKSPHSYTGRVLSGFWFAYTLMMVWLYVSSLTPLMKASKVPYKIRSLFDLNKQESFDFGVVRKSPTFDLFHQATKGDKRITWDDIQTGDEQKIVQDLIDGVRKVRRDNGGYALLSEKKMLEYEALRWPCDMLIVGGYVTKIKFPLAVQSGSPLRDQLTYAIKKIKGNGVLANITSQSFYTPYCEKIYKKQWHKQAKKKITSQDLAGVYYLMMLGGAATLIIFTIETIFFYLRGGTGFVNKIPPLRRFSRSGSEGMAATSRPLREKAVHRDDYDDRPMPRPAVGGGGGYGRGGGQANGGQANGGRDWI</sequence>
<dbReference type="Pfam" id="PF10613">
    <property type="entry name" value="Lig_chan-Glu_bd"/>
    <property type="match status" value="1"/>
</dbReference>
<dbReference type="Gene3D" id="1.10.287.70">
    <property type="match status" value="1"/>
</dbReference>
<evidence type="ECO:0000256" key="8">
    <source>
        <dbReference type="ARBA" id="ARBA00023170"/>
    </source>
</evidence>
<dbReference type="FunFam" id="3.40.190.10:FF:000257">
    <property type="entry name" value="Uncharacterized protein"/>
    <property type="match status" value="1"/>
</dbReference>
<dbReference type="SMART" id="SM00079">
    <property type="entry name" value="PBPe"/>
    <property type="match status" value="1"/>
</dbReference>
<evidence type="ECO:0000256" key="11">
    <source>
        <dbReference type="ARBA" id="ARBA00023286"/>
    </source>
</evidence>
<dbReference type="SUPFAM" id="SSF53850">
    <property type="entry name" value="Periplasmic binding protein-like II"/>
    <property type="match status" value="1"/>
</dbReference>
<dbReference type="FunFam" id="3.40.50.2300:FF:000753">
    <property type="entry name" value="Uncharacterized protein"/>
    <property type="match status" value="1"/>
</dbReference>
<keyword evidence="6" id="KW-0406">Ion transport</keyword>
<dbReference type="GO" id="GO:1904315">
    <property type="term" value="F:transmitter-gated monoatomic ion channel activity involved in regulation of postsynaptic membrane potential"/>
    <property type="evidence" value="ECO:0000318"/>
    <property type="project" value="GO_Central"/>
</dbReference>
<dbReference type="SUPFAM" id="SSF53822">
    <property type="entry name" value="Periplasmic binding protein-like I"/>
    <property type="match status" value="1"/>
</dbReference>
<dbReference type="InParanoid" id="A0A7M7GJJ8"/>
<evidence type="ECO:0000256" key="7">
    <source>
        <dbReference type="ARBA" id="ARBA00023136"/>
    </source>
</evidence>
<evidence type="ECO:0000256" key="4">
    <source>
        <dbReference type="ARBA" id="ARBA00022989"/>
    </source>
</evidence>
<feature type="compositionally biased region" description="Gly residues" evidence="14">
    <location>
        <begin position="909"/>
        <end position="928"/>
    </location>
</feature>
<dbReference type="InterPro" id="IPR019594">
    <property type="entry name" value="Glu/Gly-bd"/>
</dbReference>
<dbReference type="GO" id="GO:0005886">
    <property type="term" value="C:plasma membrane"/>
    <property type="evidence" value="ECO:0000318"/>
    <property type="project" value="GO_Central"/>
</dbReference>
<protein>
    <recommendedName>
        <fullName evidence="17">Ionotropic glutamate receptor C-terminal domain-containing protein</fullName>
    </recommendedName>
</protein>
<dbReference type="EnsemblMetazoa" id="XM_003727782">
    <property type="protein sequence ID" value="XP_003727830"/>
    <property type="gene ID" value="LOC100888529"/>
</dbReference>
<keyword evidence="8" id="KW-0675">Receptor</keyword>
<dbReference type="Pfam" id="PF00060">
    <property type="entry name" value="Lig_chan"/>
    <property type="match status" value="1"/>
</dbReference>
<keyword evidence="11" id="KW-1071">Ligand-gated ion channel</keyword>
<dbReference type="GO" id="GO:0035249">
    <property type="term" value="P:synaptic transmission, glutamatergic"/>
    <property type="evidence" value="ECO:0000318"/>
    <property type="project" value="GO_Central"/>
</dbReference>
<keyword evidence="2" id="KW-0813">Transport</keyword>
<accession>A0A7M7GJJ8</accession>
<keyword evidence="7 15" id="KW-0472">Membrane</keyword>
<evidence type="ECO:0000256" key="5">
    <source>
        <dbReference type="ARBA" id="ARBA00023018"/>
    </source>
</evidence>
<evidence type="ECO:0000313" key="19">
    <source>
        <dbReference type="Proteomes" id="UP000007110"/>
    </source>
</evidence>
<keyword evidence="9" id="KW-0325">Glycoprotein</keyword>
<dbReference type="RefSeq" id="XP_003727830.1">
    <property type="nucleotide sequence ID" value="XM_003727782.3"/>
</dbReference>
<evidence type="ECO:0000256" key="9">
    <source>
        <dbReference type="ARBA" id="ARBA00023180"/>
    </source>
</evidence>
<dbReference type="GO" id="GO:0032281">
    <property type="term" value="C:AMPA glutamate receptor complex"/>
    <property type="evidence" value="ECO:0000318"/>
    <property type="project" value="GO_Central"/>
</dbReference>
<comment type="subcellular location">
    <subcellularLocation>
        <location evidence="1">Membrane</location>
        <topology evidence="1">Multi-pass membrane protein</topology>
    </subcellularLocation>
    <subcellularLocation>
        <location evidence="13">Postsynaptic cell membrane</location>
    </subcellularLocation>
</comment>
<dbReference type="Gene3D" id="3.40.190.10">
    <property type="entry name" value="Periplasmic binding protein-like II"/>
    <property type="match status" value="1"/>
</dbReference>
<evidence type="ECO:0000313" key="18">
    <source>
        <dbReference type="EnsemblMetazoa" id="XP_003727830"/>
    </source>
</evidence>
<dbReference type="AlphaFoldDB" id="A0A7M7GJJ8"/>
<dbReference type="Proteomes" id="UP000007110">
    <property type="component" value="Unassembled WGS sequence"/>
</dbReference>
<keyword evidence="16" id="KW-0732">Signal</keyword>
<evidence type="ECO:0000256" key="12">
    <source>
        <dbReference type="ARBA" id="ARBA00023303"/>
    </source>
</evidence>
<evidence type="ECO:0000256" key="13">
    <source>
        <dbReference type="ARBA" id="ARBA00034100"/>
    </source>
</evidence>
<proteinExistence type="predicted"/>
<feature type="region of interest" description="Disordered" evidence="14">
    <location>
        <begin position="875"/>
        <end position="934"/>
    </location>
</feature>
<keyword evidence="10" id="KW-0628">Postsynaptic cell membrane</keyword>
<evidence type="ECO:0000256" key="10">
    <source>
        <dbReference type="ARBA" id="ARBA00023257"/>
    </source>
</evidence>
<dbReference type="InterPro" id="IPR001320">
    <property type="entry name" value="Iontro_rcpt_C"/>
</dbReference>
<feature type="transmembrane region" description="Helical" evidence="15">
    <location>
        <begin position="563"/>
        <end position="586"/>
    </location>
</feature>
<feature type="transmembrane region" description="Helical" evidence="15">
    <location>
        <begin position="833"/>
        <end position="858"/>
    </location>
</feature>
<dbReference type="InterPro" id="IPR001828">
    <property type="entry name" value="ANF_lig-bd_rcpt"/>
</dbReference>
<dbReference type="InterPro" id="IPR028082">
    <property type="entry name" value="Peripla_BP_I"/>
</dbReference>